<reference evidence="2" key="1">
    <citation type="journal article" date="2019" name="Int. J. Syst. Evol. Microbiol.">
        <title>The Global Catalogue of Microorganisms (GCM) 10K type strain sequencing project: providing services to taxonomists for standard genome sequencing and annotation.</title>
        <authorList>
            <consortium name="The Broad Institute Genomics Platform"/>
            <consortium name="The Broad Institute Genome Sequencing Center for Infectious Disease"/>
            <person name="Wu L."/>
            <person name="Ma J."/>
        </authorList>
    </citation>
    <scope>NUCLEOTIDE SEQUENCE [LARGE SCALE GENOMIC DNA]</scope>
    <source>
        <strain evidence="2">CCUG 59778</strain>
    </source>
</reference>
<keyword evidence="2" id="KW-1185">Reference proteome</keyword>
<sequence>MGCRDPFGRDRAVTVLVEAGLVVLVPPPGASAVLSAQQSRSLAALLDEAACQVGKP</sequence>
<name>A0ABW0EVI0_9PSEU</name>
<dbReference type="EMBL" id="JBHSKF010000015">
    <property type="protein sequence ID" value="MFC5290149.1"/>
    <property type="molecule type" value="Genomic_DNA"/>
</dbReference>
<proteinExistence type="predicted"/>
<gene>
    <name evidence="1" type="ORF">ACFPM7_24095</name>
</gene>
<accession>A0ABW0EVI0</accession>
<dbReference type="Proteomes" id="UP001596157">
    <property type="component" value="Unassembled WGS sequence"/>
</dbReference>
<protein>
    <submittedName>
        <fullName evidence="1">Uncharacterized protein</fullName>
    </submittedName>
</protein>
<evidence type="ECO:0000313" key="2">
    <source>
        <dbReference type="Proteomes" id="UP001596157"/>
    </source>
</evidence>
<comment type="caution">
    <text evidence="1">The sequence shown here is derived from an EMBL/GenBank/DDBJ whole genome shotgun (WGS) entry which is preliminary data.</text>
</comment>
<dbReference type="RefSeq" id="WP_378250033.1">
    <property type="nucleotide sequence ID" value="NZ_JBHSKF010000015.1"/>
</dbReference>
<organism evidence="1 2">
    <name type="scientific">Actinokineospora guangxiensis</name>
    <dbReference type="NCBI Taxonomy" id="1490288"/>
    <lineage>
        <taxon>Bacteria</taxon>
        <taxon>Bacillati</taxon>
        <taxon>Actinomycetota</taxon>
        <taxon>Actinomycetes</taxon>
        <taxon>Pseudonocardiales</taxon>
        <taxon>Pseudonocardiaceae</taxon>
        <taxon>Actinokineospora</taxon>
    </lineage>
</organism>
<evidence type="ECO:0000313" key="1">
    <source>
        <dbReference type="EMBL" id="MFC5290149.1"/>
    </source>
</evidence>